<gene>
    <name evidence="3" type="ORF">J2S11_004209</name>
</gene>
<reference evidence="3 4" key="1">
    <citation type="submission" date="2023-07" db="EMBL/GenBank/DDBJ databases">
        <title>Genomic Encyclopedia of Type Strains, Phase IV (KMG-IV): sequencing the most valuable type-strain genomes for metagenomic binning, comparative biology and taxonomic classification.</title>
        <authorList>
            <person name="Goeker M."/>
        </authorList>
    </citation>
    <scope>NUCLEOTIDE SEQUENCE [LARGE SCALE GENOMIC DNA]</scope>
    <source>
        <strain evidence="3 4">DSM 12751</strain>
    </source>
</reference>
<dbReference type="RefSeq" id="WP_307397858.1">
    <property type="nucleotide sequence ID" value="NZ_BAAADK010000004.1"/>
</dbReference>
<keyword evidence="2" id="KW-0472">Membrane</keyword>
<feature type="transmembrane region" description="Helical" evidence="2">
    <location>
        <begin position="118"/>
        <end position="137"/>
    </location>
</feature>
<keyword evidence="4" id="KW-1185">Reference proteome</keyword>
<keyword evidence="2" id="KW-1133">Transmembrane helix</keyword>
<proteinExistence type="predicted"/>
<feature type="transmembrane region" description="Helical" evidence="2">
    <location>
        <begin position="66"/>
        <end position="83"/>
    </location>
</feature>
<name>A0ABT9W4U5_9BACI</name>
<organism evidence="3 4">
    <name type="scientific">Caldalkalibacillus horti</name>
    <dbReference type="NCBI Taxonomy" id="77523"/>
    <lineage>
        <taxon>Bacteria</taxon>
        <taxon>Bacillati</taxon>
        <taxon>Bacillota</taxon>
        <taxon>Bacilli</taxon>
        <taxon>Bacillales</taxon>
        <taxon>Bacillaceae</taxon>
        <taxon>Caldalkalibacillus</taxon>
    </lineage>
</organism>
<evidence type="ECO:0000313" key="3">
    <source>
        <dbReference type="EMBL" id="MDQ0168256.1"/>
    </source>
</evidence>
<evidence type="ECO:0000256" key="2">
    <source>
        <dbReference type="SAM" id="Phobius"/>
    </source>
</evidence>
<dbReference type="Proteomes" id="UP001235840">
    <property type="component" value="Unassembled WGS sequence"/>
</dbReference>
<keyword evidence="2" id="KW-0812">Transmembrane</keyword>
<dbReference type="EMBL" id="JAUSTY010000026">
    <property type="protein sequence ID" value="MDQ0168256.1"/>
    <property type="molecule type" value="Genomic_DNA"/>
</dbReference>
<feature type="transmembrane region" description="Helical" evidence="2">
    <location>
        <begin position="9"/>
        <end position="27"/>
    </location>
</feature>
<feature type="transmembrane region" description="Helical" evidence="2">
    <location>
        <begin position="39"/>
        <end position="57"/>
    </location>
</feature>
<comment type="caution">
    <text evidence="3">The sequence shown here is derived from an EMBL/GenBank/DDBJ whole genome shotgun (WGS) entry which is preliminary data.</text>
</comment>
<evidence type="ECO:0000256" key="1">
    <source>
        <dbReference type="SAM" id="Coils"/>
    </source>
</evidence>
<feature type="coiled-coil region" evidence="1">
    <location>
        <begin position="396"/>
        <end position="437"/>
    </location>
</feature>
<evidence type="ECO:0000313" key="4">
    <source>
        <dbReference type="Proteomes" id="UP001235840"/>
    </source>
</evidence>
<keyword evidence="1" id="KW-0175">Coiled coil</keyword>
<evidence type="ECO:0008006" key="5">
    <source>
        <dbReference type="Google" id="ProtNLM"/>
    </source>
</evidence>
<feature type="transmembrane region" description="Helical" evidence="2">
    <location>
        <begin position="143"/>
        <end position="164"/>
    </location>
</feature>
<sequence>MLKRIFTAMLYYVQEVLTFFLGFYLLLTSVKEQLSIVSFYSWAGVCFIIGVPFLLSVKAKAPNSRALALVLPVILCVIGFLLWDINLAVLIIITAFFCWRLLNILPLKLEAEHVLKRLTVFVGVLVISFIYVSLMTIDVEQSLLLTHLWIQFIVMVAGLLYRSYLKNQQEMGSTIWEWLKSQTLLLYLGLGFGALALATSFLLPAVQFILRKIPEGLSWLFTSPPIQAFFSWLLPNSRWQPSREEELELEETIYEIGEGEEVVEEVVRNWFDFVVLGVGILFFALILVCLILFIILLVRKGKGFMSKQEGRTSGDRRKVHEQAKSPRMLSRKVNWVEDDIRKQYQSLLVQAERKGEPVSPIQTVRSWSKEFKVNEQAKELWNNVNAIYEQQRYSNQPVEEKQMDEYKQEIKKAKKELDLFYKEKKKQEKQLKKMKKDRSN</sequence>
<protein>
    <recommendedName>
        <fullName evidence="5">DUF4129 domain-containing protein</fullName>
    </recommendedName>
</protein>
<accession>A0ABT9W4U5</accession>
<feature type="transmembrane region" description="Helical" evidence="2">
    <location>
        <begin position="184"/>
        <end position="210"/>
    </location>
</feature>
<feature type="transmembrane region" description="Helical" evidence="2">
    <location>
        <begin position="273"/>
        <end position="298"/>
    </location>
</feature>